<evidence type="ECO:0000256" key="1">
    <source>
        <dbReference type="SAM" id="SignalP"/>
    </source>
</evidence>
<dbReference type="PRINTS" id="PR00838">
    <property type="entry name" value="V5ALLERGEN"/>
</dbReference>
<feature type="domain" description="SCP" evidence="2">
    <location>
        <begin position="57"/>
        <end position="225"/>
    </location>
</feature>
<dbReference type="RefSeq" id="XP_052129953.1">
    <property type="nucleotide sequence ID" value="XM_052273993.1"/>
</dbReference>
<dbReference type="Gene3D" id="3.40.33.10">
    <property type="entry name" value="CAP"/>
    <property type="match status" value="1"/>
</dbReference>
<evidence type="ECO:0000259" key="2">
    <source>
        <dbReference type="SMART" id="SM00198"/>
    </source>
</evidence>
<evidence type="ECO:0000313" key="3">
    <source>
        <dbReference type="Proteomes" id="UP000504606"/>
    </source>
</evidence>
<dbReference type="SUPFAM" id="SSF55797">
    <property type="entry name" value="PR-1-like"/>
    <property type="match status" value="1"/>
</dbReference>
<proteinExistence type="predicted"/>
<dbReference type="InterPro" id="IPR018244">
    <property type="entry name" value="Allrgn_V5/Tpx1_CS"/>
</dbReference>
<keyword evidence="3" id="KW-1185">Reference proteome</keyword>
<dbReference type="InterPro" id="IPR002413">
    <property type="entry name" value="V5_allergen-like"/>
</dbReference>
<accession>A0A9C6X6C5</accession>
<gene>
    <name evidence="4" type="primary">LOC113216710</name>
</gene>
<dbReference type="AlphaFoldDB" id="A0A9C6X6C5"/>
<evidence type="ECO:0000313" key="4">
    <source>
        <dbReference type="RefSeq" id="XP_052129953.1"/>
    </source>
</evidence>
<dbReference type="Pfam" id="PF00188">
    <property type="entry name" value="CAP"/>
    <property type="match status" value="1"/>
</dbReference>
<dbReference type="PRINTS" id="PR00837">
    <property type="entry name" value="V5TPXLIKE"/>
</dbReference>
<dbReference type="PANTHER" id="PTHR10334">
    <property type="entry name" value="CYSTEINE-RICH SECRETORY PROTEIN-RELATED"/>
    <property type="match status" value="1"/>
</dbReference>
<dbReference type="SMART" id="SM00198">
    <property type="entry name" value="SCP"/>
    <property type="match status" value="1"/>
</dbReference>
<dbReference type="InterPro" id="IPR001283">
    <property type="entry name" value="CRISP-related"/>
</dbReference>
<feature type="chain" id="PRO_5038736069" evidence="1">
    <location>
        <begin position="21"/>
        <end position="253"/>
    </location>
</feature>
<dbReference type="CDD" id="cd05380">
    <property type="entry name" value="CAP_euk"/>
    <property type="match status" value="1"/>
</dbReference>
<dbReference type="KEGG" id="foc:113216710"/>
<name>A0A9C6X6C5_FRAOC</name>
<keyword evidence="1" id="KW-0732">Signal</keyword>
<feature type="signal peptide" evidence="1">
    <location>
        <begin position="1"/>
        <end position="20"/>
    </location>
</feature>
<dbReference type="PROSITE" id="PS01010">
    <property type="entry name" value="CRISP_2"/>
    <property type="match status" value="1"/>
</dbReference>
<reference evidence="4" key="1">
    <citation type="submission" date="2025-08" db="UniProtKB">
        <authorList>
            <consortium name="RefSeq"/>
        </authorList>
    </citation>
    <scope>IDENTIFICATION</scope>
    <source>
        <tissue evidence="4">Whole organism</tissue>
    </source>
</reference>
<dbReference type="Proteomes" id="UP000504606">
    <property type="component" value="Unplaced"/>
</dbReference>
<protein>
    <submittedName>
        <fullName evidence="4">Venom allergen 3-like isoform X1</fullName>
    </submittedName>
</protein>
<dbReference type="GeneID" id="113216710"/>
<organism evidence="3 4">
    <name type="scientific">Frankliniella occidentalis</name>
    <name type="common">Western flower thrips</name>
    <name type="synonym">Euthrips occidentalis</name>
    <dbReference type="NCBI Taxonomy" id="133901"/>
    <lineage>
        <taxon>Eukaryota</taxon>
        <taxon>Metazoa</taxon>
        <taxon>Ecdysozoa</taxon>
        <taxon>Arthropoda</taxon>
        <taxon>Hexapoda</taxon>
        <taxon>Insecta</taxon>
        <taxon>Pterygota</taxon>
        <taxon>Neoptera</taxon>
        <taxon>Paraneoptera</taxon>
        <taxon>Thysanoptera</taxon>
        <taxon>Terebrantia</taxon>
        <taxon>Thripoidea</taxon>
        <taxon>Thripidae</taxon>
        <taxon>Frankliniella</taxon>
    </lineage>
</organism>
<dbReference type="InterPro" id="IPR035940">
    <property type="entry name" value="CAP_sf"/>
</dbReference>
<sequence>MSLWSVLLVLVASLATLSLAADSDYCKLCKQNPRCLYKEKTPGKACKNYKGPNLSASDKQLIVRLHNEYRNKVALGKETRGKNGHAQPSASNMRKLSWDNELATNAQRVADQCVFEHSTCTNTIDGTPAGENLLTGGFAVGQTGPDWNATVYAWYEEVDLRDGRLNTKPFVADSTFEDVGHYTQMCWGETYGIGCGYSMYTAGSGSKIDTHLVVCHYKALGNNEGQAMYKAGKPATQCASGTKRDSAFLGLCA</sequence>
<dbReference type="GO" id="GO:0005576">
    <property type="term" value="C:extracellular region"/>
    <property type="evidence" value="ECO:0007669"/>
    <property type="project" value="UniProtKB-SubCell"/>
</dbReference>
<dbReference type="InterPro" id="IPR014044">
    <property type="entry name" value="CAP_dom"/>
</dbReference>